<accession>G7J6A2</accession>
<evidence type="ECO:0000313" key="2">
    <source>
        <dbReference type="EnsemblPlants" id="AES73259"/>
    </source>
</evidence>
<protein>
    <submittedName>
        <fullName evidence="1 2">Uncharacterized protein</fullName>
    </submittedName>
</protein>
<reference evidence="1 3" key="1">
    <citation type="journal article" date="2011" name="Nature">
        <title>The Medicago genome provides insight into the evolution of rhizobial symbioses.</title>
        <authorList>
            <person name="Young N.D."/>
            <person name="Debelle F."/>
            <person name="Oldroyd G.E."/>
            <person name="Geurts R."/>
            <person name="Cannon S.B."/>
            <person name="Udvardi M.K."/>
            <person name="Benedito V.A."/>
            <person name="Mayer K.F."/>
            <person name="Gouzy J."/>
            <person name="Schoof H."/>
            <person name="Van de Peer Y."/>
            <person name="Proost S."/>
            <person name="Cook D.R."/>
            <person name="Meyers B.C."/>
            <person name="Spannagl M."/>
            <person name="Cheung F."/>
            <person name="De Mita S."/>
            <person name="Krishnakumar V."/>
            <person name="Gundlach H."/>
            <person name="Zhou S."/>
            <person name="Mudge J."/>
            <person name="Bharti A.K."/>
            <person name="Murray J.D."/>
            <person name="Naoumkina M.A."/>
            <person name="Rosen B."/>
            <person name="Silverstein K.A."/>
            <person name="Tang H."/>
            <person name="Rombauts S."/>
            <person name="Zhao P.X."/>
            <person name="Zhou P."/>
            <person name="Barbe V."/>
            <person name="Bardou P."/>
            <person name="Bechner M."/>
            <person name="Bellec A."/>
            <person name="Berger A."/>
            <person name="Berges H."/>
            <person name="Bidwell S."/>
            <person name="Bisseling T."/>
            <person name="Choisne N."/>
            <person name="Couloux A."/>
            <person name="Denny R."/>
            <person name="Deshpande S."/>
            <person name="Dai X."/>
            <person name="Doyle J.J."/>
            <person name="Dudez A.M."/>
            <person name="Farmer A.D."/>
            <person name="Fouteau S."/>
            <person name="Franken C."/>
            <person name="Gibelin C."/>
            <person name="Gish J."/>
            <person name="Goldstein S."/>
            <person name="Gonzalez A.J."/>
            <person name="Green P.J."/>
            <person name="Hallab A."/>
            <person name="Hartog M."/>
            <person name="Hua A."/>
            <person name="Humphray S.J."/>
            <person name="Jeong D.H."/>
            <person name="Jing Y."/>
            <person name="Jocker A."/>
            <person name="Kenton S.M."/>
            <person name="Kim D.J."/>
            <person name="Klee K."/>
            <person name="Lai H."/>
            <person name="Lang C."/>
            <person name="Lin S."/>
            <person name="Macmil S.L."/>
            <person name="Magdelenat G."/>
            <person name="Matthews L."/>
            <person name="McCorrison J."/>
            <person name="Monaghan E.L."/>
            <person name="Mun J.H."/>
            <person name="Najar F.Z."/>
            <person name="Nicholson C."/>
            <person name="Noirot C."/>
            <person name="O'Bleness M."/>
            <person name="Paule C.R."/>
            <person name="Poulain J."/>
            <person name="Prion F."/>
            <person name="Qin B."/>
            <person name="Qu C."/>
            <person name="Retzel E.F."/>
            <person name="Riddle C."/>
            <person name="Sallet E."/>
            <person name="Samain S."/>
            <person name="Samson N."/>
            <person name="Sanders I."/>
            <person name="Saurat O."/>
            <person name="Scarpelli C."/>
            <person name="Schiex T."/>
            <person name="Segurens B."/>
            <person name="Severin A.J."/>
            <person name="Sherrier D.J."/>
            <person name="Shi R."/>
            <person name="Sims S."/>
            <person name="Singer S.R."/>
            <person name="Sinharoy S."/>
            <person name="Sterck L."/>
            <person name="Viollet A."/>
            <person name="Wang B.B."/>
            <person name="Wang K."/>
            <person name="Wang M."/>
            <person name="Wang X."/>
            <person name="Warfsmann J."/>
            <person name="Weissenbach J."/>
            <person name="White D.D."/>
            <person name="White J.D."/>
            <person name="Wiley G.B."/>
            <person name="Wincker P."/>
            <person name="Xing Y."/>
            <person name="Yang L."/>
            <person name="Yao Z."/>
            <person name="Ying F."/>
            <person name="Zhai J."/>
            <person name="Zhou L."/>
            <person name="Zuber A."/>
            <person name="Denarie J."/>
            <person name="Dixon R.A."/>
            <person name="May G.D."/>
            <person name="Schwartz D.C."/>
            <person name="Rogers J."/>
            <person name="Quetier F."/>
            <person name="Town C.D."/>
            <person name="Roe B.A."/>
        </authorList>
    </citation>
    <scope>NUCLEOTIDE SEQUENCE [LARGE SCALE GENOMIC DNA]</scope>
    <source>
        <strain evidence="1">A17</strain>
        <strain evidence="2 3">cv. Jemalong A17</strain>
    </source>
</reference>
<proteinExistence type="predicted"/>
<organism evidence="1 3">
    <name type="scientific">Medicago truncatula</name>
    <name type="common">Barrel medic</name>
    <name type="synonym">Medicago tribuloides</name>
    <dbReference type="NCBI Taxonomy" id="3880"/>
    <lineage>
        <taxon>Eukaryota</taxon>
        <taxon>Viridiplantae</taxon>
        <taxon>Streptophyta</taxon>
        <taxon>Embryophyta</taxon>
        <taxon>Tracheophyta</taxon>
        <taxon>Spermatophyta</taxon>
        <taxon>Magnoliopsida</taxon>
        <taxon>eudicotyledons</taxon>
        <taxon>Gunneridae</taxon>
        <taxon>Pentapetalae</taxon>
        <taxon>rosids</taxon>
        <taxon>fabids</taxon>
        <taxon>Fabales</taxon>
        <taxon>Fabaceae</taxon>
        <taxon>Papilionoideae</taxon>
        <taxon>50 kb inversion clade</taxon>
        <taxon>NPAAA clade</taxon>
        <taxon>Hologalegina</taxon>
        <taxon>IRL clade</taxon>
        <taxon>Trifolieae</taxon>
        <taxon>Medicago</taxon>
    </lineage>
</organism>
<gene>
    <name evidence="1" type="ordered locus">MTR_3g101360</name>
</gene>
<keyword evidence="3" id="KW-1185">Reference proteome</keyword>
<evidence type="ECO:0000313" key="1">
    <source>
        <dbReference type="EMBL" id="AES73259.1"/>
    </source>
</evidence>
<reference evidence="1 3" key="2">
    <citation type="journal article" date="2014" name="BMC Genomics">
        <title>An improved genome release (version Mt4.0) for the model legume Medicago truncatula.</title>
        <authorList>
            <person name="Tang H."/>
            <person name="Krishnakumar V."/>
            <person name="Bidwell S."/>
            <person name="Rosen B."/>
            <person name="Chan A."/>
            <person name="Zhou S."/>
            <person name="Gentzbittel L."/>
            <person name="Childs K.L."/>
            <person name="Yandell M."/>
            <person name="Gundlach H."/>
            <person name="Mayer K.F."/>
            <person name="Schwartz D.C."/>
            <person name="Town C.D."/>
        </authorList>
    </citation>
    <scope>GENOME REANNOTATION</scope>
    <source>
        <strain evidence="2 3">cv. Jemalong A17</strain>
    </source>
</reference>
<dbReference type="PaxDb" id="3880-AES73259"/>
<dbReference type="AlphaFoldDB" id="G7J6A2"/>
<sequence length="67" mass="7867">MKKHEPNQTRLVLIGSDRFQTEPSKVGYFFWFGLVRIFDFVGFIRTTCTPKISSLPKYFLKRGGYES</sequence>
<dbReference type="HOGENOM" id="CLU_2816243_0_0_1"/>
<dbReference type="EnsemblPlants" id="AES73259">
    <property type="protein sequence ID" value="AES73259"/>
    <property type="gene ID" value="MTR_3g101360"/>
</dbReference>
<name>G7J6A2_MEDTR</name>
<evidence type="ECO:0000313" key="3">
    <source>
        <dbReference type="Proteomes" id="UP000002051"/>
    </source>
</evidence>
<dbReference type="EMBL" id="CM001219">
    <property type="protein sequence ID" value="AES73259.1"/>
    <property type="molecule type" value="Genomic_DNA"/>
</dbReference>
<reference evidence="2" key="3">
    <citation type="submission" date="2015-04" db="UniProtKB">
        <authorList>
            <consortium name="EnsemblPlants"/>
        </authorList>
    </citation>
    <scope>IDENTIFICATION</scope>
    <source>
        <strain evidence="2">cv. Jemalong A17</strain>
    </source>
</reference>
<dbReference type="Proteomes" id="UP000002051">
    <property type="component" value="Chromosome 3"/>
</dbReference>